<sequence>MLLDLTVSNFLSIDEPLSLNLVPGREQKWSKNLPYLKKYRRKVNPIAALFGANASGKSNILTALATLKKILHTPPQNGASLYYYPFQLREGADTEPSTFEVLFSFGDTIYEYVISYDATAIQEEKLTRFNSSTETVIFSRAASALSVNEKVVDIDSPEGTIETLLTTVPSTTPVPTYFAASSLRPKKAGDKSLISDITAAYHWSNRIVVVDTEMANREITSGYPSNWTSSMPTIDAGIVSADRHEVSLESLHLPAGLRNWINDSLNSLARANRPPSVDAEFGGDRFIFSLIDGEIRAEKVTMVHSGADGYIGSLPWSNESDGTKSAARLFTQFSALISNDYPVILAIDELDRSFHTALSRALINGFLQACTPAGRSQLIFTTHDLMLMDPTRLRKDQMWLVEKLDGATTLTAVSEFEGLRSDRDIRKSYLQGRLGAIPVIPPLDFSQQEA</sequence>
<keyword evidence="2" id="KW-0067">ATP-binding</keyword>
<reference evidence="2 3" key="1">
    <citation type="submission" date="2020-12" db="EMBL/GenBank/DDBJ databases">
        <title>FDA dAtabase for Regulatory Grade micrObial Sequences (FDA-ARGOS): Supporting development and validation of Infectious Disease Dx tests.</title>
        <authorList>
            <person name="Sproer C."/>
            <person name="Gronow S."/>
            <person name="Severitt S."/>
            <person name="Schroder I."/>
            <person name="Tallon L."/>
            <person name="Sadzewicz L."/>
            <person name="Zhao X."/>
            <person name="Boylan J."/>
            <person name="Ott S."/>
            <person name="Bowen H."/>
            <person name="Vavikolanu K."/>
            <person name="Mehta A."/>
            <person name="Aluvathingal J."/>
            <person name="Nadendla S."/>
            <person name="Lowell S."/>
            <person name="Myers T."/>
            <person name="Yan Y."/>
            <person name="Sichtig H."/>
        </authorList>
    </citation>
    <scope>NUCLEOTIDE SEQUENCE [LARGE SCALE GENOMIC DNA]</scope>
    <source>
        <strain evidence="2 3">FDAARGOS_1053</strain>
    </source>
</reference>
<feature type="domain" description="ATPase AAA-type core" evidence="1">
    <location>
        <begin position="308"/>
        <end position="389"/>
    </location>
</feature>
<dbReference type="Pfam" id="PF13304">
    <property type="entry name" value="AAA_21"/>
    <property type="match status" value="2"/>
</dbReference>
<dbReference type="OrthoDB" id="9809324at2"/>
<dbReference type="EMBL" id="CP066007">
    <property type="protein sequence ID" value="QQB46756.1"/>
    <property type="molecule type" value="Genomic_DNA"/>
</dbReference>
<evidence type="ECO:0000259" key="1">
    <source>
        <dbReference type="Pfam" id="PF13304"/>
    </source>
</evidence>
<dbReference type="SUPFAM" id="SSF52540">
    <property type="entry name" value="P-loop containing nucleoside triphosphate hydrolases"/>
    <property type="match status" value="1"/>
</dbReference>
<evidence type="ECO:0000313" key="2">
    <source>
        <dbReference type="EMBL" id="QQB46756.1"/>
    </source>
</evidence>
<organism evidence="2 3">
    <name type="scientific">Corynebacterium glucuronolyticum</name>
    <dbReference type="NCBI Taxonomy" id="39791"/>
    <lineage>
        <taxon>Bacteria</taxon>
        <taxon>Bacillati</taxon>
        <taxon>Actinomycetota</taxon>
        <taxon>Actinomycetes</taxon>
        <taxon>Mycobacteriales</taxon>
        <taxon>Corynebacteriaceae</taxon>
        <taxon>Corynebacterium</taxon>
    </lineage>
</organism>
<gene>
    <name evidence="2" type="ORF">I6I10_02095</name>
</gene>
<feature type="domain" description="ATPase AAA-type core" evidence="1">
    <location>
        <begin position="46"/>
        <end position="150"/>
    </location>
</feature>
<dbReference type="Gene3D" id="3.40.50.300">
    <property type="entry name" value="P-loop containing nucleotide triphosphate hydrolases"/>
    <property type="match status" value="2"/>
</dbReference>
<accession>A0A7T4JVD0</accession>
<dbReference type="PANTHER" id="PTHR40396">
    <property type="entry name" value="ATPASE-LIKE PROTEIN"/>
    <property type="match status" value="1"/>
</dbReference>
<dbReference type="GO" id="GO:0016887">
    <property type="term" value="F:ATP hydrolysis activity"/>
    <property type="evidence" value="ECO:0007669"/>
    <property type="project" value="InterPro"/>
</dbReference>
<protein>
    <submittedName>
        <fullName evidence="2">ATP-binding protein</fullName>
    </submittedName>
</protein>
<proteinExistence type="predicted"/>
<dbReference type="GO" id="GO:0005524">
    <property type="term" value="F:ATP binding"/>
    <property type="evidence" value="ECO:0007669"/>
    <property type="project" value="UniProtKB-KW"/>
</dbReference>
<dbReference type="AlphaFoldDB" id="A0A7T4JVD0"/>
<keyword evidence="2" id="KW-0547">Nucleotide-binding</keyword>
<dbReference type="GeneID" id="92758898"/>
<dbReference type="Proteomes" id="UP000596145">
    <property type="component" value="Chromosome"/>
</dbReference>
<evidence type="ECO:0000313" key="3">
    <source>
        <dbReference type="Proteomes" id="UP000596145"/>
    </source>
</evidence>
<name>A0A7T4JVD0_9CORY</name>
<dbReference type="InterPro" id="IPR003959">
    <property type="entry name" value="ATPase_AAA_core"/>
</dbReference>
<dbReference type="InterPro" id="IPR027417">
    <property type="entry name" value="P-loop_NTPase"/>
</dbReference>
<dbReference type="PANTHER" id="PTHR40396:SF1">
    <property type="entry name" value="ATPASE AAA-TYPE CORE DOMAIN-CONTAINING PROTEIN"/>
    <property type="match status" value="1"/>
</dbReference>
<dbReference type="RefSeq" id="WP_084035953.1">
    <property type="nucleotide sequence ID" value="NZ_CP066007.1"/>
</dbReference>